<comment type="caution">
    <text evidence="10">The sequence shown here is derived from an EMBL/GenBank/DDBJ whole genome shotgun (WGS) entry which is preliminary data.</text>
</comment>
<comment type="catalytic activity">
    <reaction evidence="1 7">
        <text>Thiol-dependent hydrolysis of ester, thioester, amide, peptide and isopeptide bonds formed by the C-terminal Gly of ubiquitin (a 76-residue protein attached to proteins as an intracellular targeting signal).</text>
        <dbReference type="EC" id="3.4.19.12"/>
    </reaction>
</comment>
<dbReference type="PROSITE" id="PS00973">
    <property type="entry name" value="USP_2"/>
    <property type="match status" value="1"/>
</dbReference>
<dbReference type="GO" id="GO:0005634">
    <property type="term" value="C:nucleus"/>
    <property type="evidence" value="ECO:0007669"/>
    <property type="project" value="TreeGrafter"/>
</dbReference>
<evidence type="ECO:0000256" key="7">
    <source>
        <dbReference type="RuleBase" id="RU366025"/>
    </source>
</evidence>
<dbReference type="Pfam" id="PF00443">
    <property type="entry name" value="UCH"/>
    <property type="match status" value="1"/>
</dbReference>
<dbReference type="GO" id="GO:0006508">
    <property type="term" value="P:proteolysis"/>
    <property type="evidence" value="ECO:0007669"/>
    <property type="project" value="UniProtKB-KW"/>
</dbReference>
<dbReference type="InterPro" id="IPR001394">
    <property type="entry name" value="Peptidase_C19_UCH"/>
</dbReference>
<dbReference type="InterPro" id="IPR050164">
    <property type="entry name" value="Peptidase_C19"/>
</dbReference>
<feature type="compositionally biased region" description="Basic and acidic residues" evidence="8">
    <location>
        <begin position="551"/>
        <end position="561"/>
    </location>
</feature>
<feature type="domain" description="USP" evidence="9">
    <location>
        <begin position="120"/>
        <end position="419"/>
    </location>
</feature>
<accession>A0A9P6D2W0</accession>
<keyword evidence="4 7" id="KW-0833">Ubl conjugation pathway</keyword>
<dbReference type="Proteomes" id="UP000807469">
    <property type="component" value="Unassembled WGS sequence"/>
</dbReference>
<dbReference type="PROSITE" id="PS00972">
    <property type="entry name" value="USP_1"/>
    <property type="match status" value="1"/>
</dbReference>
<dbReference type="SUPFAM" id="SSF54001">
    <property type="entry name" value="Cysteine proteinases"/>
    <property type="match status" value="1"/>
</dbReference>
<dbReference type="AlphaFoldDB" id="A0A9P6D2W0"/>
<evidence type="ECO:0000256" key="2">
    <source>
        <dbReference type="ARBA" id="ARBA00009085"/>
    </source>
</evidence>
<evidence type="ECO:0000256" key="4">
    <source>
        <dbReference type="ARBA" id="ARBA00022786"/>
    </source>
</evidence>
<dbReference type="PANTHER" id="PTHR24006:SF758">
    <property type="entry name" value="UBIQUITIN CARBOXYL-TERMINAL HYDROLASE 36"/>
    <property type="match status" value="1"/>
</dbReference>
<name>A0A9P6D2W0_9AGAR</name>
<dbReference type="Gene3D" id="3.90.70.10">
    <property type="entry name" value="Cysteine proteinases"/>
    <property type="match status" value="1"/>
</dbReference>
<feature type="region of interest" description="Disordered" evidence="8">
    <location>
        <begin position="521"/>
        <end position="641"/>
    </location>
</feature>
<keyword evidence="6 7" id="KW-0788">Thiol protease</keyword>
<dbReference type="InterPro" id="IPR028889">
    <property type="entry name" value="USP"/>
</dbReference>
<organism evidence="10 11">
    <name type="scientific">Pholiota conissans</name>
    <dbReference type="NCBI Taxonomy" id="109636"/>
    <lineage>
        <taxon>Eukaryota</taxon>
        <taxon>Fungi</taxon>
        <taxon>Dikarya</taxon>
        <taxon>Basidiomycota</taxon>
        <taxon>Agaricomycotina</taxon>
        <taxon>Agaricomycetes</taxon>
        <taxon>Agaricomycetidae</taxon>
        <taxon>Agaricales</taxon>
        <taxon>Agaricineae</taxon>
        <taxon>Strophariaceae</taxon>
        <taxon>Pholiota</taxon>
    </lineage>
</organism>
<dbReference type="FunFam" id="3.90.70.10:FF:000119">
    <property type="entry name" value="Ubiquitin specific peptidase 36"/>
    <property type="match status" value="1"/>
</dbReference>
<dbReference type="InterPro" id="IPR018200">
    <property type="entry name" value="USP_CS"/>
</dbReference>
<dbReference type="GO" id="GO:0016579">
    <property type="term" value="P:protein deubiquitination"/>
    <property type="evidence" value="ECO:0007669"/>
    <property type="project" value="InterPro"/>
</dbReference>
<evidence type="ECO:0000256" key="1">
    <source>
        <dbReference type="ARBA" id="ARBA00000707"/>
    </source>
</evidence>
<keyword evidence="3 7" id="KW-0645">Protease</keyword>
<feature type="compositionally biased region" description="Polar residues" evidence="8">
    <location>
        <begin position="78"/>
        <end position="102"/>
    </location>
</feature>
<feature type="region of interest" description="Disordered" evidence="8">
    <location>
        <begin position="439"/>
        <end position="464"/>
    </location>
</feature>
<feature type="region of interest" description="Disordered" evidence="8">
    <location>
        <begin position="69"/>
        <end position="102"/>
    </location>
</feature>
<dbReference type="PANTHER" id="PTHR24006">
    <property type="entry name" value="UBIQUITIN CARBOXYL-TERMINAL HYDROLASE"/>
    <property type="match status" value="1"/>
</dbReference>
<dbReference type="EMBL" id="MU155173">
    <property type="protein sequence ID" value="KAF9481839.1"/>
    <property type="molecule type" value="Genomic_DNA"/>
</dbReference>
<dbReference type="InterPro" id="IPR038765">
    <property type="entry name" value="Papain-like_cys_pep_sf"/>
</dbReference>
<evidence type="ECO:0000256" key="8">
    <source>
        <dbReference type="SAM" id="MobiDB-lite"/>
    </source>
</evidence>
<evidence type="ECO:0000256" key="3">
    <source>
        <dbReference type="ARBA" id="ARBA00022670"/>
    </source>
</evidence>
<sequence length="641" mass="69750">MLASPFLPSSMFSQHNSDESIHYRPSKDMDTFNSLLPPPIEFVEGSSSGTLAVAEGKYEAINASPQMPKAELNDAPKHTSSNTNASKVTPSAPRTPSAKTASLHSAPIDISWPVTCSRGTGLYNSGNTCFLNSALQCLLHTPPLLKLLFVHRKEDCRVSSGFCMACGLRQVAVRSHASSATTFSPSSINNNLQVIAKHMRKGRQEDTHEFLRYAIDALQKSCLAGHPPKLDPRLAETTWVHKLFGGRLRSQVKCSDCGHNSDTFDRILDLSLDIFRCDSLKGALRKFVEVDHLKGADKYKCEKCKKHVNAEKQFTLHEAPLVLTVHLKRFSPLGRKLSHPLQYDETLSLQHYMSEGAYGPTYSLYGVICHAGGGPNSGHYYAFVKSREGRWFEMNDEMVQPTSPPTDKKNAYMLFYIQNKGQSLEAAVKAPLANGFASAPPKTSLAAGMKKKASKPRDMADEEDKGVKLDAPMIGPLQPSSAILANGTAPSTHVDPQASVLKSKIQAAAKKAVSSKALESLGNYDSDTDSAADSDDTPASLSTKMAMDTDLDGKQSRESGRVVDSTRPSSPLTVPQTSPSLVIPPSRFYGNGNSSKKRRFSESESQNANKRPGSAIQARTTGYVTKNPYGKPLGKRKRMGI</sequence>
<dbReference type="GO" id="GO:0004843">
    <property type="term" value="F:cysteine-type deubiquitinase activity"/>
    <property type="evidence" value="ECO:0007669"/>
    <property type="project" value="UniProtKB-UniRule"/>
</dbReference>
<dbReference type="PROSITE" id="PS50235">
    <property type="entry name" value="USP_3"/>
    <property type="match status" value="1"/>
</dbReference>
<feature type="region of interest" description="Disordered" evidence="8">
    <location>
        <begin position="1"/>
        <end position="25"/>
    </location>
</feature>
<evidence type="ECO:0000256" key="5">
    <source>
        <dbReference type="ARBA" id="ARBA00022801"/>
    </source>
</evidence>
<keyword evidence="5 7" id="KW-0378">Hydrolase</keyword>
<evidence type="ECO:0000256" key="6">
    <source>
        <dbReference type="ARBA" id="ARBA00022807"/>
    </source>
</evidence>
<proteinExistence type="inferred from homology"/>
<gene>
    <name evidence="10" type="ORF">BDN70DRAFT_875788</name>
</gene>
<protein>
    <recommendedName>
        <fullName evidence="7">Ubiquitin carboxyl-terminal hydrolase</fullName>
        <ecNumber evidence="7">3.4.19.12</ecNumber>
    </recommendedName>
</protein>
<comment type="similarity">
    <text evidence="2 7">Belongs to the peptidase C19 family.</text>
</comment>
<feature type="compositionally biased region" description="Acidic residues" evidence="8">
    <location>
        <begin position="526"/>
        <end position="536"/>
    </location>
</feature>
<dbReference type="OrthoDB" id="420187at2759"/>
<feature type="compositionally biased region" description="Polar residues" evidence="8">
    <location>
        <begin position="566"/>
        <end position="580"/>
    </location>
</feature>
<evidence type="ECO:0000313" key="10">
    <source>
        <dbReference type="EMBL" id="KAF9481839.1"/>
    </source>
</evidence>
<dbReference type="EC" id="3.4.19.12" evidence="7"/>
<keyword evidence="11" id="KW-1185">Reference proteome</keyword>
<evidence type="ECO:0000313" key="11">
    <source>
        <dbReference type="Proteomes" id="UP000807469"/>
    </source>
</evidence>
<feature type="compositionally biased region" description="Basic and acidic residues" evidence="8">
    <location>
        <begin position="16"/>
        <end position="25"/>
    </location>
</feature>
<reference evidence="10" key="1">
    <citation type="submission" date="2020-11" db="EMBL/GenBank/DDBJ databases">
        <authorList>
            <consortium name="DOE Joint Genome Institute"/>
            <person name="Ahrendt S."/>
            <person name="Riley R."/>
            <person name="Andreopoulos W."/>
            <person name="Labutti K."/>
            <person name="Pangilinan J."/>
            <person name="Ruiz-Duenas F.J."/>
            <person name="Barrasa J.M."/>
            <person name="Sanchez-Garcia M."/>
            <person name="Camarero S."/>
            <person name="Miyauchi S."/>
            <person name="Serrano A."/>
            <person name="Linde D."/>
            <person name="Babiker R."/>
            <person name="Drula E."/>
            <person name="Ayuso-Fernandez I."/>
            <person name="Pacheco R."/>
            <person name="Padilla G."/>
            <person name="Ferreira P."/>
            <person name="Barriuso J."/>
            <person name="Kellner H."/>
            <person name="Castanera R."/>
            <person name="Alfaro M."/>
            <person name="Ramirez L."/>
            <person name="Pisabarro A.G."/>
            <person name="Kuo A."/>
            <person name="Tritt A."/>
            <person name="Lipzen A."/>
            <person name="He G."/>
            <person name="Yan M."/>
            <person name="Ng V."/>
            <person name="Cullen D."/>
            <person name="Martin F."/>
            <person name="Rosso M.-N."/>
            <person name="Henrissat B."/>
            <person name="Hibbett D."/>
            <person name="Martinez A.T."/>
            <person name="Grigoriev I.V."/>
        </authorList>
    </citation>
    <scope>NUCLEOTIDE SEQUENCE</scope>
    <source>
        <strain evidence="10">CIRM-BRFM 674</strain>
    </source>
</reference>
<dbReference type="GO" id="GO:0005829">
    <property type="term" value="C:cytosol"/>
    <property type="evidence" value="ECO:0007669"/>
    <property type="project" value="TreeGrafter"/>
</dbReference>
<evidence type="ECO:0000259" key="9">
    <source>
        <dbReference type="PROSITE" id="PS50235"/>
    </source>
</evidence>